<name>A0A087H3X0_ARAAL</name>
<evidence type="ECO:0000313" key="3">
    <source>
        <dbReference type="Proteomes" id="UP000029120"/>
    </source>
</evidence>
<organism evidence="2 3">
    <name type="scientific">Arabis alpina</name>
    <name type="common">Alpine rock-cress</name>
    <dbReference type="NCBI Taxonomy" id="50452"/>
    <lineage>
        <taxon>Eukaryota</taxon>
        <taxon>Viridiplantae</taxon>
        <taxon>Streptophyta</taxon>
        <taxon>Embryophyta</taxon>
        <taxon>Tracheophyta</taxon>
        <taxon>Spermatophyta</taxon>
        <taxon>Magnoliopsida</taxon>
        <taxon>eudicotyledons</taxon>
        <taxon>Gunneridae</taxon>
        <taxon>Pentapetalae</taxon>
        <taxon>rosids</taxon>
        <taxon>malvids</taxon>
        <taxon>Brassicales</taxon>
        <taxon>Brassicaceae</taxon>
        <taxon>Arabideae</taxon>
        <taxon>Arabis</taxon>
    </lineage>
</organism>
<evidence type="ECO:0000313" key="2">
    <source>
        <dbReference type="EMBL" id="KFK36822.1"/>
    </source>
</evidence>
<accession>A0A087H3X0</accession>
<dbReference type="Gramene" id="KFK36822">
    <property type="protein sequence ID" value="KFK36822"/>
    <property type="gene ID" value="AALP_AA4G176100"/>
</dbReference>
<protein>
    <submittedName>
        <fullName evidence="2">Uncharacterized protein</fullName>
    </submittedName>
</protein>
<dbReference type="Proteomes" id="UP000029120">
    <property type="component" value="Chromosome 4"/>
</dbReference>
<dbReference type="EMBL" id="CM002872">
    <property type="protein sequence ID" value="KFK36822.1"/>
    <property type="molecule type" value="Genomic_DNA"/>
</dbReference>
<feature type="region of interest" description="Disordered" evidence="1">
    <location>
        <begin position="1"/>
        <end position="29"/>
    </location>
</feature>
<gene>
    <name evidence="2" type="ordered locus">AALP_Aa4g176100</name>
</gene>
<keyword evidence="3" id="KW-1185">Reference proteome</keyword>
<sequence length="63" mass="7037">MITRSNLAEQLRGYKGRGRTGDDDAISGGLRRDMATQMSSKEENNVRLKTTLILLLGIFQNQP</sequence>
<dbReference type="AlphaFoldDB" id="A0A087H3X0"/>
<evidence type="ECO:0000256" key="1">
    <source>
        <dbReference type="SAM" id="MobiDB-lite"/>
    </source>
</evidence>
<reference evidence="3" key="1">
    <citation type="journal article" date="2015" name="Nat. Plants">
        <title>Genome expansion of Arabis alpina linked with retrotransposition and reduced symmetric DNA methylation.</title>
        <authorList>
            <person name="Willing E.M."/>
            <person name="Rawat V."/>
            <person name="Mandakova T."/>
            <person name="Maumus F."/>
            <person name="James G.V."/>
            <person name="Nordstroem K.J."/>
            <person name="Becker C."/>
            <person name="Warthmann N."/>
            <person name="Chica C."/>
            <person name="Szarzynska B."/>
            <person name="Zytnicki M."/>
            <person name="Albani M.C."/>
            <person name="Kiefer C."/>
            <person name="Bergonzi S."/>
            <person name="Castaings L."/>
            <person name="Mateos J.L."/>
            <person name="Berns M.C."/>
            <person name="Bujdoso N."/>
            <person name="Piofczyk T."/>
            <person name="de Lorenzo L."/>
            <person name="Barrero-Sicilia C."/>
            <person name="Mateos I."/>
            <person name="Piednoel M."/>
            <person name="Hagmann J."/>
            <person name="Chen-Min-Tao R."/>
            <person name="Iglesias-Fernandez R."/>
            <person name="Schuster S.C."/>
            <person name="Alonso-Blanco C."/>
            <person name="Roudier F."/>
            <person name="Carbonero P."/>
            <person name="Paz-Ares J."/>
            <person name="Davis S.J."/>
            <person name="Pecinka A."/>
            <person name="Quesneville H."/>
            <person name="Colot V."/>
            <person name="Lysak M.A."/>
            <person name="Weigel D."/>
            <person name="Coupland G."/>
            <person name="Schneeberger K."/>
        </authorList>
    </citation>
    <scope>NUCLEOTIDE SEQUENCE [LARGE SCALE GENOMIC DNA]</scope>
    <source>
        <strain evidence="3">cv. Pajares</strain>
    </source>
</reference>
<proteinExistence type="predicted"/>